<dbReference type="Pfam" id="PF01075">
    <property type="entry name" value="Glyco_transf_9"/>
    <property type="match status" value="1"/>
</dbReference>
<dbReference type="GO" id="GO:0008713">
    <property type="term" value="F:ADP-heptose-lipopolysaccharide heptosyltransferase activity"/>
    <property type="evidence" value="ECO:0007669"/>
    <property type="project" value="TreeGrafter"/>
</dbReference>
<dbReference type="Gene3D" id="3.40.50.2000">
    <property type="entry name" value="Glycogen Phosphorylase B"/>
    <property type="match status" value="2"/>
</dbReference>
<dbReference type="OrthoDB" id="9797795at2"/>
<dbReference type="HOGENOM" id="CLU_841174_0_0_10"/>
<evidence type="ECO:0000313" key="4">
    <source>
        <dbReference type="Proteomes" id="UP000001208"/>
    </source>
</evidence>
<gene>
    <name evidence="3" type="ordered locus">Ctha_2480</name>
</gene>
<dbReference type="EMBL" id="CP001100">
    <property type="protein sequence ID" value="ACF14929.1"/>
    <property type="molecule type" value="Genomic_DNA"/>
</dbReference>
<dbReference type="STRING" id="517418.Ctha_2480"/>
<keyword evidence="2 3" id="KW-0808">Transferase</keyword>
<proteinExistence type="predicted"/>
<organism evidence="3 4">
    <name type="scientific">Chloroherpeton thalassium (strain ATCC 35110 / GB-78)</name>
    <dbReference type="NCBI Taxonomy" id="517418"/>
    <lineage>
        <taxon>Bacteria</taxon>
        <taxon>Pseudomonadati</taxon>
        <taxon>Chlorobiota</taxon>
        <taxon>Chlorobiia</taxon>
        <taxon>Chlorobiales</taxon>
        <taxon>Chloroherpetonaceae</taxon>
        <taxon>Chloroherpeton</taxon>
    </lineage>
</organism>
<dbReference type="SUPFAM" id="SSF53756">
    <property type="entry name" value="UDP-Glycosyltransferase/glycogen phosphorylase"/>
    <property type="match status" value="1"/>
</dbReference>
<evidence type="ECO:0000256" key="1">
    <source>
        <dbReference type="ARBA" id="ARBA00022676"/>
    </source>
</evidence>
<accession>B3QXL4</accession>
<name>B3QXL4_CHLT3</name>
<reference evidence="3 4" key="1">
    <citation type="submission" date="2008-06" db="EMBL/GenBank/DDBJ databases">
        <title>Complete sequence of Chloroherpeton thalassium ATCC 35110.</title>
        <authorList>
            <consortium name="US DOE Joint Genome Institute"/>
            <person name="Lucas S."/>
            <person name="Copeland A."/>
            <person name="Lapidus A."/>
            <person name="Glavina del Rio T."/>
            <person name="Dalin E."/>
            <person name="Tice H."/>
            <person name="Bruce D."/>
            <person name="Goodwin L."/>
            <person name="Pitluck S."/>
            <person name="Schmutz J."/>
            <person name="Larimer F."/>
            <person name="Land M."/>
            <person name="Hauser L."/>
            <person name="Kyrpides N."/>
            <person name="Mikhailova N."/>
            <person name="Liu Z."/>
            <person name="Li T."/>
            <person name="Zhao F."/>
            <person name="Overmann J."/>
            <person name="Bryant D.A."/>
            <person name="Richardson P."/>
        </authorList>
    </citation>
    <scope>NUCLEOTIDE SEQUENCE [LARGE SCALE GENOMIC DNA]</scope>
    <source>
        <strain evidence="4">ATCC 35110 / GB-78</strain>
    </source>
</reference>
<evidence type="ECO:0000313" key="3">
    <source>
        <dbReference type="EMBL" id="ACF14929.1"/>
    </source>
</evidence>
<dbReference type="KEGG" id="cts:Ctha_2480"/>
<dbReference type="Proteomes" id="UP000001208">
    <property type="component" value="Chromosome"/>
</dbReference>
<dbReference type="InterPro" id="IPR002201">
    <property type="entry name" value="Glyco_trans_9"/>
</dbReference>
<dbReference type="GO" id="GO:0009244">
    <property type="term" value="P:lipopolysaccharide core region biosynthetic process"/>
    <property type="evidence" value="ECO:0007669"/>
    <property type="project" value="TreeGrafter"/>
</dbReference>
<keyword evidence="4" id="KW-1185">Reference proteome</keyword>
<keyword evidence="1" id="KW-0328">Glycosyltransferase</keyword>
<dbReference type="PANTHER" id="PTHR30160">
    <property type="entry name" value="TETRAACYLDISACCHARIDE 4'-KINASE-RELATED"/>
    <property type="match status" value="1"/>
</dbReference>
<protein>
    <submittedName>
        <fullName evidence="3">Glycosyl transferase family 9</fullName>
    </submittedName>
</protein>
<sequence length="330" mass="37365">MFMSSSKKLLVISERGLGDALTLLPSLAALSGARPEINIQLLAPGLYSLSPNLRNFIELIDHKSLALLGSQEKAAWLRAQNFDWVWNTENQRSPWRPILQAAENPNWISALPHKKWPKKPVLDIRFQQLKMLFPELSGYVDFLLPLTAEQLVAKEAFLRTVSNTSQHVIAIQPGAADKNKTWPPEKFRELTHALIATGRVTVLFFIGKFEAETFTPEFLPAQKNLIRVQAPLGEVLPKLAACELFIGNDSGFYHLAHALGIKTVGIYSRRRSVKVWAYSARRSKAVWFPLPKPLRHHWKKMISVQRVLNAIASHLNGELHFQPRQLSKSH</sequence>
<evidence type="ECO:0000256" key="2">
    <source>
        <dbReference type="ARBA" id="ARBA00022679"/>
    </source>
</evidence>
<dbReference type="InterPro" id="IPR051199">
    <property type="entry name" value="LPS_LOS_Heptosyltrfase"/>
</dbReference>
<dbReference type="GO" id="GO:0005829">
    <property type="term" value="C:cytosol"/>
    <property type="evidence" value="ECO:0007669"/>
    <property type="project" value="TreeGrafter"/>
</dbReference>
<dbReference type="eggNOG" id="COG0859">
    <property type="taxonomic scope" value="Bacteria"/>
</dbReference>
<dbReference type="AlphaFoldDB" id="B3QXL4"/>
<dbReference type="CAZy" id="GT9">
    <property type="family name" value="Glycosyltransferase Family 9"/>
</dbReference>